<dbReference type="GO" id="GO:0002949">
    <property type="term" value="P:tRNA threonylcarbamoyladenosine modification"/>
    <property type="evidence" value="ECO:0007669"/>
    <property type="project" value="InterPro"/>
</dbReference>
<evidence type="ECO:0000256" key="6">
    <source>
        <dbReference type="ARBA" id="ARBA00022723"/>
    </source>
</evidence>
<keyword evidence="4" id="KW-0963">Cytoplasm</keyword>
<dbReference type="InterPro" id="IPR027417">
    <property type="entry name" value="P-loop_NTPase"/>
</dbReference>
<evidence type="ECO:0000256" key="5">
    <source>
        <dbReference type="ARBA" id="ARBA00022694"/>
    </source>
</evidence>
<dbReference type="InterPro" id="IPR003442">
    <property type="entry name" value="T6A_TsaE"/>
</dbReference>
<proteinExistence type="inferred from homology"/>
<dbReference type="EMBL" id="JABBJJ010000018">
    <property type="protein sequence ID" value="NMO14410.1"/>
    <property type="molecule type" value="Genomic_DNA"/>
</dbReference>
<keyword evidence="7" id="KW-0547">Nucleotide-binding</keyword>
<evidence type="ECO:0000256" key="10">
    <source>
        <dbReference type="ARBA" id="ARBA00032441"/>
    </source>
</evidence>
<name>A0A848L642_9BACT</name>
<gene>
    <name evidence="11" type="primary">tsaE</name>
    <name evidence="11" type="ORF">HG543_06000</name>
</gene>
<comment type="caution">
    <text evidence="11">The sequence shown here is derived from an EMBL/GenBank/DDBJ whole genome shotgun (WGS) entry which is preliminary data.</text>
</comment>
<dbReference type="PANTHER" id="PTHR33540:SF2">
    <property type="entry name" value="TRNA THREONYLCARBAMOYLADENOSINE BIOSYNTHESIS PROTEIN TSAE"/>
    <property type="match status" value="1"/>
</dbReference>
<comment type="subcellular location">
    <subcellularLocation>
        <location evidence="1">Cytoplasm</location>
    </subcellularLocation>
</comment>
<dbReference type="GO" id="GO:0005524">
    <property type="term" value="F:ATP binding"/>
    <property type="evidence" value="ECO:0007669"/>
    <property type="project" value="UniProtKB-KW"/>
</dbReference>
<keyword evidence="8" id="KW-0067">ATP-binding</keyword>
<dbReference type="RefSeq" id="WP_169343707.1">
    <property type="nucleotide sequence ID" value="NZ_JABBJJ010000018.1"/>
</dbReference>
<dbReference type="Proteomes" id="UP000518300">
    <property type="component" value="Unassembled WGS sequence"/>
</dbReference>
<keyword evidence="5" id="KW-0819">tRNA processing</keyword>
<keyword evidence="6" id="KW-0479">Metal-binding</keyword>
<keyword evidence="11" id="KW-0808">Transferase</keyword>
<evidence type="ECO:0000256" key="7">
    <source>
        <dbReference type="ARBA" id="ARBA00022741"/>
    </source>
</evidence>
<sequence length="163" mass="17515">MSTGTPTRVKTLRLASPEETHSLGVRLGKLLQPGDFVGLIGDLGAGKTHLVRGVAEGAEVPRSEVASPTFAIVYPYSGRIPLYHADLYRLTNYDDLYSTGLLDMVETGDGASLVEWLDRIPEAAPREFLRVTLRHAGADARELTAEAFGARPTALLEAWAPGA</sequence>
<dbReference type="PANTHER" id="PTHR33540">
    <property type="entry name" value="TRNA THREONYLCARBAMOYLADENOSINE BIOSYNTHESIS PROTEIN TSAE"/>
    <property type="match status" value="1"/>
</dbReference>
<keyword evidence="9" id="KW-0460">Magnesium</keyword>
<evidence type="ECO:0000256" key="3">
    <source>
        <dbReference type="ARBA" id="ARBA00019010"/>
    </source>
</evidence>
<dbReference type="GO" id="GO:0016740">
    <property type="term" value="F:transferase activity"/>
    <property type="evidence" value="ECO:0007669"/>
    <property type="project" value="UniProtKB-KW"/>
</dbReference>
<evidence type="ECO:0000256" key="4">
    <source>
        <dbReference type="ARBA" id="ARBA00022490"/>
    </source>
</evidence>
<dbReference type="NCBIfam" id="TIGR00150">
    <property type="entry name" value="T6A_YjeE"/>
    <property type="match status" value="1"/>
</dbReference>
<organism evidence="11 12">
    <name type="scientific">Pyxidicoccus fallax</name>
    <dbReference type="NCBI Taxonomy" id="394095"/>
    <lineage>
        <taxon>Bacteria</taxon>
        <taxon>Pseudomonadati</taxon>
        <taxon>Myxococcota</taxon>
        <taxon>Myxococcia</taxon>
        <taxon>Myxococcales</taxon>
        <taxon>Cystobacterineae</taxon>
        <taxon>Myxococcaceae</taxon>
        <taxon>Pyxidicoccus</taxon>
    </lineage>
</organism>
<evidence type="ECO:0000256" key="1">
    <source>
        <dbReference type="ARBA" id="ARBA00004496"/>
    </source>
</evidence>
<dbReference type="SUPFAM" id="SSF52540">
    <property type="entry name" value="P-loop containing nucleoside triphosphate hydrolases"/>
    <property type="match status" value="1"/>
</dbReference>
<evidence type="ECO:0000313" key="11">
    <source>
        <dbReference type="EMBL" id="NMO14410.1"/>
    </source>
</evidence>
<dbReference type="Pfam" id="PF02367">
    <property type="entry name" value="TsaE"/>
    <property type="match status" value="1"/>
</dbReference>
<evidence type="ECO:0000256" key="2">
    <source>
        <dbReference type="ARBA" id="ARBA00007599"/>
    </source>
</evidence>
<dbReference type="AlphaFoldDB" id="A0A848L642"/>
<evidence type="ECO:0000313" key="12">
    <source>
        <dbReference type="Proteomes" id="UP000518300"/>
    </source>
</evidence>
<dbReference type="GO" id="GO:0005737">
    <property type="term" value="C:cytoplasm"/>
    <property type="evidence" value="ECO:0007669"/>
    <property type="project" value="UniProtKB-SubCell"/>
</dbReference>
<dbReference type="GO" id="GO:0046872">
    <property type="term" value="F:metal ion binding"/>
    <property type="evidence" value="ECO:0007669"/>
    <property type="project" value="UniProtKB-KW"/>
</dbReference>
<keyword evidence="12" id="KW-1185">Reference proteome</keyword>
<reference evidence="11 12" key="1">
    <citation type="submission" date="2020-04" db="EMBL/GenBank/DDBJ databases">
        <title>Draft genome of Pyxidicoccus fallax type strain.</title>
        <authorList>
            <person name="Whitworth D.E."/>
        </authorList>
    </citation>
    <scope>NUCLEOTIDE SEQUENCE [LARGE SCALE GENOMIC DNA]</scope>
    <source>
        <strain evidence="11 12">DSM 14698</strain>
    </source>
</reference>
<protein>
    <recommendedName>
        <fullName evidence="3">tRNA threonylcarbamoyladenosine biosynthesis protein TsaE</fullName>
    </recommendedName>
    <alternativeName>
        <fullName evidence="10">t(6)A37 threonylcarbamoyladenosine biosynthesis protein TsaE</fullName>
    </alternativeName>
</protein>
<accession>A0A848L642</accession>
<dbReference type="Gene3D" id="3.40.50.300">
    <property type="entry name" value="P-loop containing nucleotide triphosphate hydrolases"/>
    <property type="match status" value="1"/>
</dbReference>
<evidence type="ECO:0000256" key="9">
    <source>
        <dbReference type="ARBA" id="ARBA00022842"/>
    </source>
</evidence>
<comment type="similarity">
    <text evidence="2">Belongs to the TsaE family.</text>
</comment>
<evidence type="ECO:0000256" key="8">
    <source>
        <dbReference type="ARBA" id="ARBA00022840"/>
    </source>
</evidence>